<evidence type="ECO:0000256" key="1">
    <source>
        <dbReference type="SAM" id="Phobius"/>
    </source>
</evidence>
<organism evidence="2 3">
    <name type="scientific">Choiromyces venosus 120613-1</name>
    <dbReference type="NCBI Taxonomy" id="1336337"/>
    <lineage>
        <taxon>Eukaryota</taxon>
        <taxon>Fungi</taxon>
        <taxon>Dikarya</taxon>
        <taxon>Ascomycota</taxon>
        <taxon>Pezizomycotina</taxon>
        <taxon>Pezizomycetes</taxon>
        <taxon>Pezizales</taxon>
        <taxon>Tuberaceae</taxon>
        <taxon>Choiromyces</taxon>
    </lineage>
</organism>
<accession>A0A3N4J4H7</accession>
<keyword evidence="1" id="KW-1133">Transmembrane helix</keyword>
<feature type="transmembrane region" description="Helical" evidence="1">
    <location>
        <begin position="61"/>
        <end position="79"/>
    </location>
</feature>
<dbReference type="EMBL" id="ML120457">
    <property type="protein sequence ID" value="RPA93223.1"/>
    <property type="molecule type" value="Genomic_DNA"/>
</dbReference>
<dbReference type="AlphaFoldDB" id="A0A3N4J4H7"/>
<gene>
    <name evidence="2" type="ORF">L873DRAFT_78351</name>
</gene>
<dbReference type="Proteomes" id="UP000276215">
    <property type="component" value="Unassembled WGS sequence"/>
</dbReference>
<keyword evidence="1" id="KW-0472">Membrane</keyword>
<keyword evidence="1" id="KW-0812">Transmembrane</keyword>
<reference evidence="2 3" key="1">
    <citation type="journal article" date="2018" name="Nat. Ecol. Evol.">
        <title>Pezizomycetes genomes reveal the molecular basis of ectomycorrhizal truffle lifestyle.</title>
        <authorList>
            <person name="Murat C."/>
            <person name="Payen T."/>
            <person name="Noel B."/>
            <person name="Kuo A."/>
            <person name="Morin E."/>
            <person name="Chen J."/>
            <person name="Kohler A."/>
            <person name="Krizsan K."/>
            <person name="Balestrini R."/>
            <person name="Da Silva C."/>
            <person name="Montanini B."/>
            <person name="Hainaut M."/>
            <person name="Levati E."/>
            <person name="Barry K.W."/>
            <person name="Belfiori B."/>
            <person name="Cichocki N."/>
            <person name="Clum A."/>
            <person name="Dockter R.B."/>
            <person name="Fauchery L."/>
            <person name="Guy J."/>
            <person name="Iotti M."/>
            <person name="Le Tacon F."/>
            <person name="Lindquist E.A."/>
            <person name="Lipzen A."/>
            <person name="Malagnac F."/>
            <person name="Mello A."/>
            <person name="Molinier V."/>
            <person name="Miyauchi S."/>
            <person name="Poulain J."/>
            <person name="Riccioni C."/>
            <person name="Rubini A."/>
            <person name="Sitrit Y."/>
            <person name="Splivallo R."/>
            <person name="Traeger S."/>
            <person name="Wang M."/>
            <person name="Zifcakova L."/>
            <person name="Wipf D."/>
            <person name="Zambonelli A."/>
            <person name="Paolocci F."/>
            <person name="Nowrousian M."/>
            <person name="Ottonello S."/>
            <person name="Baldrian P."/>
            <person name="Spatafora J.W."/>
            <person name="Henrissat B."/>
            <person name="Nagy L.G."/>
            <person name="Aury J.M."/>
            <person name="Wincker P."/>
            <person name="Grigoriev I.V."/>
            <person name="Bonfante P."/>
            <person name="Martin F.M."/>
        </authorList>
    </citation>
    <scope>NUCLEOTIDE SEQUENCE [LARGE SCALE GENOMIC DNA]</scope>
    <source>
        <strain evidence="2 3">120613-1</strain>
    </source>
</reference>
<sequence>MLNTNPISNLVISVLQGFMRDHISALATLIAGFSATLLAVVNNHTGHSLVSPPSLFSTSTVFATWDTMLTVLSLLTMMLEDERFLRESCEAQPHYLGEIPALCLLFGLSLKGGLV</sequence>
<name>A0A3N4J4H7_9PEZI</name>
<evidence type="ECO:0000313" key="2">
    <source>
        <dbReference type="EMBL" id="RPA93223.1"/>
    </source>
</evidence>
<feature type="transmembrane region" description="Helical" evidence="1">
    <location>
        <begin position="23"/>
        <end position="41"/>
    </location>
</feature>
<keyword evidence="3" id="KW-1185">Reference proteome</keyword>
<evidence type="ECO:0000313" key="3">
    <source>
        <dbReference type="Proteomes" id="UP000276215"/>
    </source>
</evidence>
<proteinExistence type="predicted"/>
<protein>
    <submittedName>
        <fullName evidence="2">Uncharacterized protein</fullName>
    </submittedName>
</protein>